<reference evidence="7 8" key="1">
    <citation type="submission" date="2018-04" db="EMBL/GenBank/DDBJ databases">
        <title>Genomic Encyclopedia of Archaeal and Bacterial Type Strains, Phase II (KMG-II): from individual species to whole genera.</title>
        <authorList>
            <person name="Goeker M."/>
        </authorList>
    </citation>
    <scope>NUCLEOTIDE SEQUENCE [LARGE SCALE GENOMIC DNA]</scope>
    <source>
        <strain evidence="7 8">DSM 45787</strain>
    </source>
</reference>
<feature type="domain" description="FAD dependent oxidoreductase" evidence="6">
    <location>
        <begin position="8"/>
        <end position="352"/>
    </location>
</feature>
<evidence type="ECO:0000259" key="6">
    <source>
        <dbReference type="Pfam" id="PF01266"/>
    </source>
</evidence>
<dbReference type="EMBL" id="QBKR01000001">
    <property type="protein sequence ID" value="PTX64922.1"/>
    <property type="molecule type" value="Genomic_DNA"/>
</dbReference>
<dbReference type="Proteomes" id="UP000244240">
    <property type="component" value="Unassembled WGS sequence"/>
</dbReference>
<dbReference type="UniPathway" id="UPA00060"/>
<evidence type="ECO:0000313" key="7">
    <source>
        <dbReference type="EMBL" id="PTX64922.1"/>
    </source>
</evidence>
<dbReference type="PROSITE" id="PS51257">
    <property type="entry name" value="PROKAR_LIPOPROTEIN"/>
    <property type="match status" value="1"/>
</dbReference>
<dbReference type="InterPro" id="IPR006076">
    <property type="entry name" value="FAD-dep_OxRdtase"/>
</dbReference>
<dbReference type="GO" id="GO:0005737">
    <property type="term" value="C:cytoplasm"/>
    <property type="evidence" value="ECO:0007669"/>
    <property type="project" value="TreeGrafter"/>
</dbReference>
<dbReference type="InterPro" id="IPR012727">
    <property type="entry name" value="Gly_oxidase_ThiO"/>
</dbReference>
<dbReference type="SUPFAM" id="SSF51905">
    <property type="entry name" value="FAD/NAD(P)-binding domain"/>
    <property type="match status" value="1"/>
</dbReference>
<dbReference type="AlphaFoldDB" id="A0A2T6C9C9"/>
<accession>A0A2T6C9C9</accession>
<comment type="caution">
    <text evidence="7">The sequence shown here is derived from an EMBL/GenBank/DDBJ whole genome shotgun (WGS) entry which is preliminary data.</text>
</comment>
<comment type="catalytic activity">
    <reaction evidence="4">
        <text>glycine + O2 + H2O = glyoxylate + H2O2 + NH4(+)</text>
        <dbReference type="Rhea" id="RHEA:11532"/>
        <dbReference type="ChEBI" id="CHEBI:15377"/>
        <dbReference type="ChEBI" id="CHEBI:15379"/>
        <dbReference type="ChEBI" id="CHEBI:16240"/>
        <dbReference type="ChEBI" id="CHEBI:28938"/>
        <dbReference type="ChEBI" id="CHEBI:36655"/>
        <dbReference type="ChEBI" id="CHEBI:57305"/>
        <dbReference type="EC" id="1.4.3.19"/>
    </reaction>
</comment>
<proteinExistence type="predicted"/>
<comment type="pathway">
    <text evidence="1">Cofactor biosynthesis; thiamine diphosphate biosynthesis.</text>
</comment>
<organism evidence="7 8">
    <name type="scientific">Melghirimyces profundicolus</name>
    <dbReference type="NCBI Taxonomy" id="1242148"/>
    <lineage>
        <taxon>Bacteria</taxon>
        <taxon>Bacillati</taxon>
        <taxon>Bacillota</taxon>
        <taxon>Bacilli</taxon>
        <taxon>Bacillales</taxon>
        <taxon>Thermoactinomycetaceae</taxon>
        <taxon>Melghirimyces</taxon>
    </lineage>
</organism>
<dbReference type="NCBIfam" id="TIGR02352">
    <property type="entry name" value="thiamin_ThiO"/>
    <property type="match status" value="1"/>
</dbReference>
<protein>
    <recommendedName>
        <fullName evidence="5">glycine oxidase</fullName>
        <ecNumber evidence="5">1.4.3.19</ecNumber>
    </recommendedName>
</protein>
<dbReference type="RefSeq" id="WP_108021410.1">
    <property type="nucleotide sequence ID" value="NZ_QBKR01000001.1"/>
</dbReference>
<sequence>MNVKTPEVAVIGGGVIGCSIAYHLASEGVSVTLLEKDRIGEKASSAAAGMLGAQVESGFPGPMVDLCLASREMFPSLARELKEKTGLDIEWDGTGLLRLAGDPAEGEELRERGAWQREQGETAEWWDPKTLLRREPALGEGVAGGLFIPGDSQVSAPRLVQALARGASLTGAELLEGAEVRRFRCEGGRIRELETSAGRIHPEKVVFAAGAWSGILAEAIGLRLPVVPVKGESLALRWHRPLFRRTLFAKGCYLVPKADGRVIVGATELPGDTSPGVSAKAVHGLLREAVRLVPGLGEADWERAWSGLRPGTPDGLPYLGRAPEHENLWVACGHFRNGILLSAATGRGLADLLLGRPVPRLNPFSPGRVLAGERR</sequence>
<name>A0A2T6C9C9_9BACL</name>
<dbReference type="InterPro" id="IPR036188">
    <property type="entry name" value="FAD/NAD-bd_sf"/>
</dbReference>
<dbReference type="PANTHER" id="PTHR13847">
    <property type="entry name" value="SARCOSINE DEHYDROGENASE-RELATED"/>
    <property type="match status" value="1"/>
</dbReference>
<keyword evidence="8" id="KW-1185">Reference proteome</keyword>
<evidence type="ECO:0000256" key="4">
    <source>
        <dbReference type="ARBA" id="ARBA00049872"/>
    </source>
</evidence>
<dbReference type="OrthoDB" id="9794226at2"/>
<dbReference type="SUPFAM" id="SSF54373">
    <property type="entry name" value="FAD-linked reductases, C-terminal domain"/>
    <property type="match status" value="1"/>
</dbReference>
<keyword evidence="2" id="KW-0784">Thiamine biosynthesis</keyword>
<dbReference type="GO" id="GO:0043799">
    <property type="term" value="F:glycine oxidase activity"/>
    <property type="evidence" value="ECO:0007669"/>
    <property type="project" value="UniProtKB-EC"/>
</dbReference>
<evidence type="ECO:0000256" key="2">
    <source>
        <dbReference type="ARBA" id="ARBA00022977"/>
    </source>
</evidence>
<dbReference type="GO" id="GO:0050660">
    <property type="term" value="F:flavin adenine dinucleotide binding"/>
    <property type="evidence" value="ECO:0007669"/>
    <property type="project" value="InterPro"/>
</dbReference>
<keyword evidence="3" id="KW-0560">Oxidoreductase</keyword>
<dbReference type="Pfam" id="PF01266">
    <property type="entry name" value="DAO"/>
    <property type="match status" value="1"/>
</dbReference>
<dbReference type="Gene3D" id="3.50.50.60">
    <property type="entry name" value="FAD/NAD(P)-binding domain"/>
    <property type="match status" value="1"/>
</dbReference>
<dbReference type="Gene3D" id="3.30.9.10">
    <property type="entry name" value="D-Amino Acid Oxidase, subunit A, domain 2"/>
    <property type="match status" value="1"/>
</dbReference>
<dbReference type="GO" id="GO:0009229">
    <property type="term" value="P:thiamine diphosphate biosynthetic process"/>
    <property type="evidence" value="ECO:0007669"/>
    <property type="project" value="UniProtKB-UniPathway"/>
</dbReference>
<evidence type="ECO:0000256" key="3">
    <source>
        <dbReference type="ARBA" id="ARBA00023002"/>
    </source>
</evidence>
<dbReference type="EC" id="1.4.3.19" evidence="5"/>
<evidence type="ECO:0000313" key="8">
    <source>
        <dbReference type="Proteomes" id="UP000244240"/>
    </source>
</evidence>
<dbReference type="GO" id="GO:0009228">
    <property type="term" value="P:thiamine biosynthetic process"/>
    <property type="evidence" value="ECO:0007669"/>
    <property type="project" value="UniProtKB-KW"/>
</dbReference>
<gene>
    <name evidence="7" type="ORF">C8P63_101143</name>
</gene>
<evidence type="ECO:0000256" key="5">
    <source>
        <dbReference type="ARBA" id="ARBA00050018"/>
    </source>
</evidence>
<dbReference type="PANTHER" id="PTHR13847:SF289">
    <property type="entry name" value="GLYCINE OXIDASE"/>
    <property type="match status" value="1"/>
</dbReference>
<evidence type="ECO:0000256" key="1">
    <source>
        <dbReference type="ARBA" id="ARBA00004948"/>
    </source>
</evidence>